<dbReference type="Gene3D" id="3.40.50.150">
    <property type="entry name" value="Vaccinia Virus protein VP39"/>
    <property type="match status" value="1"/>
</dbReference>
<dbReference type="PANTHER" id="PTHR45036:SF1">
    <property type="entry name" value="METHYLTRANSFERASE LIKE 7A"/>
    <property type="match status" value="1"/>
</dbReference>
<gene>
    <name evidence="2" type="primary">ubiE</name>
    <name evidence="2" type="ORF">Pph01_45990</name>
</gene>
<evidence type="ECO:0000259" key="1">
    <source>
        <dbReference type="Pfam" id="PF08241"/>
    </source>
</evidence>
<dbReference type="EMBL" id="BOOP01000021">
    <property type="protein sequence ID" value="GII39596.1"/>
    <property type="molecule type" value="Genomic_DNA"/>
</dbReference>
<keyword evidence="3" id="KW-1185">Reference proteome</keyword>
<dbReference type="GO" id="GO:0008757">
    <property type="term" value="F:S-adenosylmethionine-dependent methyltransferase activity"/>
    <property type="evidence" value="ECO:0007669"/>
    <property type="project" value="InterPro"/>
</dbReference>
<dbReference type="AlphaFoldDB" id="A0A8J3U7R2"/>
<accession>A0A8J3U7R2</accession>
<dbReference type="PANTHER" id="PTHR45036">
    <property type="entry name" value="METHYLTRANSFERASE LIKE 7B"/>
    <property type="match status" value="1"/>
</dbReference>
<dbReference type="SUPFAM" id="SSF53335">
    <property type="entry name" value="S-adenosyl-L-methionine-dependent methyltransferases"/>
    <property type="match status" value="1"/>
</dbReference>
<keyword evidence="2" id="KW-0808">Transferase</keyword>
<keyword evidence="2" id="KW-0489">Methyltransferase</keyword>
<dbReference type="InterPro" id="IPR052356">
    <property type="entry name" value="Thiol_S-MT"/>
</dbReference>
<organism evidence="2 3">
    <name type="scientific">Planotetraspora phitsanulokensis</name>
    <dbReference type="NCBI Taxonomy" id="575192"/>
    <lineage>
        <taxon>Bacteria</taxon>
        <taxon>Bacillati</taxon>
        <taxon>Actinomycetota</taxon>
        <taxon>Actinomycetes</taxon>
        <taxon>Streptosporangiales</taxon>
        <taxon>Streptosporangiaceae</taxon>
        <taxon>Planotetraspora</taxon>
    </lineage>
</organism>
<evidence type="ECO:0000313" key="3">
    <source>
        <dbReference type="Proteomes" id="UP000622547"/>
    </source>
</evidence>
<dbReference type="InterPro" id="IPR029063">
    <property type="entry name" value="SAM-dependent_MTases_sf"/>
</dbReference>
<dbReference type="InterPro" id="IPR013216">
    <property type="entry name" value="Methyltransf_11"/>
</dbReference>
<proteinExistence type="predicted"/>
<dbReference type="GO" id="GO:0032259">
    <property type="term" value="P:methylation"/>
    <property type="evidence" value="ECO:0007669"/>
    <property type="project" value="UniProtKB-KW"/>
</dbReference>
<evidence type="ECO:0000313" key="2">
    <source>
        <dbReference type="EMBL" id="GII39596.1"/>
    </source>
</evidence>
<dbReference type="CDD" id="cd02440">
    <property type="entry name" value="AdoMet_MTases"/>
    <property type="match status" value="1"/>
</dbReference>
<sequence length="227" mass="25171">MLPGESYGDPVSDISPRDERLRRYWDRQADSYDRQMAFAERRLFADTRPWLCGQAVGDTLEVAVGSGLNLPHYPDDVRLTGVEWSAPMLATARRRAGALGRGVDLRQGDARDLPFPDEHFDTVVCTFALCGIPDEHAALAEMARVLRPGGLLLLADHVESSAWPVRVLQALVDAFTVPMSGEHYRRRPMRQVSAMGFTVEQHGRFKLGVIERLAARKPPSGGTGHPK</sequence>
<protein>
    <submittedName>
        <fullName evidence="2">Ubiquinone/menaquinone biosynthesis methyltransferase</fullName>
    </submittedName>
</protein>
<comment type="caution">
    <text evidence="2">The sequence shown here is derived from an EMBL/GenBank/DDBJ whole genome shotgun (WGS) entry which is preliminary data.</text>
</comment>
<dbReference type="Proteomes" id="UP000622547">
    <property type="component" value="Unassembled WGS sequence"/>
</dbReference>
<feature type="domain" description="Methyltransferase type 11" evidence="1">
    <location>
        <begin position="60"/>
        <end position="153"/>
    </location>
</feature>
<dbReference type="Pfam" id="PF08241">
    <property type="entry name" value="Methyltransf_11"/>
    <property type="match status" value="1"/>
</dbReference>
<name>A0A8J3U7R2_9ACTN</name>
<keyword evidence="2" id="KW-0830">Ubiquinone</keyword>
<reference evidence="2 3" key="1">
    <citation type="submission" date="2021-01" db="EMBL/GenBank/DDBJ databases">
        <title>Whole genome shotgun sequence of Planotetraspora phitsanulokensis NBRC 104273.</title>
        <authorList>
            <person name="Komaki H."/>
            <person name="Tamura T."/>
        </authorList>
    </citation>
    <scope>NUCLEOTIDE SEQUENCE [LARGE SCALE GENOMIC DNA]</scope>
    <source>
        <strain evidence="2 3">NBRC 104273</strain>
    </source>
</reference>